<name>A0AAQ3SRT5_PASNO</name>
<dbReference type="PANTHER" id="PTHR48027">
    <property type="entry name" value="HETEROGENEOUS NUCLEAR RIBONUCLEOPROTEIN 87F-RELATED"/>
    <property type="match status" value="1"/>
</dbReference>
<dbReference type="PROSITE" id="PS50102">
    <property type="entry name" value="RRM"/>
    <property type="match status" value="1"/>
</dbReference>
<evidence type="ECO:0000313" key="6">
    <source>
        <dbReference type="Proteomes" id="UP001341281"/>
    </source>
</evidence>
<accession>A0AAQ3SRT5</accession>
<organism evidence="5 6">
    <name type="scientific">Paspalum notatum var. saurae</name>
    <dbReference type="NCBI Taxonomy" id="547442"/>
    <lineage>
        <taxon>Eukaryota</taxon>
        <taxon>Viridiplantae</taxon>
        <taxon>Streptophyta</taxon>
        <taxon>Embryophyta</taxon>
        <taxon>Tracheophyta</taxon>
        <taxon>Spermatophyta</taxon>
        <taxon>Magnoliopsida</taxon>
        <taxon>Liliopsida</taxon>
        <taxon>Poales</taxon>
        <taxon>Poaceae</taxon>
        <taxon>PACMAD clade</taxon>
        <taxon>Panicoideae</taxon>
        <taxon>Andropogonodae</taxon>
        <taxon>Paspaleae</taxon>
        <taxon>Paspalinae</taxon>
        <taxon>Paspalum</taxon>
    </lineage>
</organism>
<proteinExistence type="predicted"/>
<sequence>MGLLYPLTVGPTSERVVFLAYISGRVPPSSSSTKAFCIPGLEKKGVPTPVSSWLGFEAGKMSAPWWDSDWKDRSGPEYRCHVGNLPYGTNENSLKDAFASYGTVSSEVVVDRETGRSRGFGFVQFEDKKSMDDAIQGMNGQQVGGRNVSVSEANQRPRRWRA</sequence>
<dbReference type="Gene3D" id="3.30.70.330">
    <property type="match status" value="1"/>
</dbReference>
<dbReference type="InterPro" id="IPR048289">
    <property type="entry name" value="RRM2_NsCP33-like"/>
</dbReference>
<dbReference type="InterPro" id="IPR012677">
    <property type="entry name" value="Nucleotide-bd_a/b_plait_sf"/>
</dbReference>
<dbReference type="EMBL" id="CP144746">
    <property type="protein sequence ID" value="WVZ58742.1"/>
    <property type="molecule type" value="Genomic_DNA"/>
</dbReference>
<evidence type="ECO:0000256" key="1">
    <source>
        <dbReference type="ARBA" id="ARBA00022884"/>
    </source>
</evidence>
<evidence type="ECO:0000313" key="5">
    <source>
        <dbReference type="EMBL" id="WVZ58742.1"/>
    </source>
</evidence>
<dbReference type="InterPro" id="IPR052462">
    <property type="entry name" value="SLIRP/GR-RBP-like"/>
</dbReference>
<dbReference type="InterPro" id="IPR000504">
    <property type="entry name" value="RRM_dom"/>
</dbReference>
<dbReference type="SUPFAM" id="SSF54928">
    <property type="entry name" value="RNA-binding domain, RBD"/>
    <property type="match status" value="1"/>
</dbReference>
<dbReference type="SMART" id="SM00360">
    <property type="entry name" value="RRM"/>
    <property type="match status" value="1"/>
</dbReference>
<dbReference type="AlphaFoldDB" id="A0AAQ3SRT5"/>
<evidence type="ECO:0000259" key="4">
    <source>
        <dbReference type="PROSITE" id="PS50102"/>
    </source>
</evidence>
<dbReference type="CDD" id="cd21608">
    <property type="entry name" value="RRM2_NsCP33_like"/>
    <property type="match status" value="1"/>
</dbReference>
<dbReference type="Proteomes" id="UP001341281">
    <property type="component" value="Chromosome 02"/>
</dbReference>
<dbReference type="GO" id="GO:0003723">
    <property type="term" value="F:RNA binding"/>
    <property type="evidence" value="ECO:0007669"/>
    <property type="project" value="UniProtKB-UniRule"/>
</dbReference>
<feature type="region of interest" description="Disordered" evidence="3">
    <location>
        <begin position="136"/>
        <end position="162"/>
    </location>
</feature>
<feature type="domain" description="RRM" evidence="4">
    <location>
        <begin position="78"/>
        <end position="155"/>
    </location>
</feature>
<dbReference type="InterPro" id="IPR035979">
    <property type="entry name" value="RBD_domain_sf"/>
</dbReference>
<evidence type="ECO:0000256" key="2">
    <source>
        <dbReference type="PROSITE-ProRule" id="PRU00176"/>
    </source>
</evidence>
<protein>
    <recommendedName>
        <fullName evidence="4">RRM domain-containing protein</fullName>
    </recommendedName>
</protein>
<dbReference type="Pfam" id="PF00076">
    <property type="entry name" value="RRM_1"/>
    <property type="match status" value="1"/>
</dbReference>
<evidence type="ECO:0000256" key="3">
    <source>
        <dbReference type="SAM" id="MobiDB-lite"/>
    </source>
</evidence>
<keyword evidence="1 2" id="KW-0694">RNA-binding</keyword>
<keyword evidence="6" id="KW-1185">Reference proteome</keyword>
<reference evidence="5 6" key="1">
    <citation type="submission" date="2024-02" db="EMBL/GenBank/DDBJ databases">
        <title>High-quality chromosome-scale genome assembly of Pensacola bahiagrass (Paspalum notatum Flugge var. saurae).</title>
        <authorList>
            <person name="Vega J.M."/>
            <person name="Podio M."/>
            <person name="Orjuela J."/>
            <person name="Siena L.A."/>
            <person name="Pessino S.C."/>
            <person name="Combes M.C."/>
            <person name="Mariac C."/>
            <person name="Albertini E."/>
            <person name="Pupilli F."/>
            <person name="Ortiz J.P.A."/>
            <person name="Leblanc O."/>
        </authorList>
    </citation>
    <scope>NUCLEOTIDE SEQUENCE [LARGE SCALE GENOMIC DNA]</scope>
    <source>
        <strain evidence="5">R1</strain>
        <tissue evidence="5">Leaf</tissue>
    </source>
</reference>
<gene>
    <name evidence="5" type="ORF">U9M48_008982</name>
</gene>